<reference evidence="2 3" key="1">
    <citation type="submission" date="2016-11" db="EMBL/GenBank/DDBJ databases">
        <authorList>
            <person name="Kadnikov V."/>
            <person name="Nazina T."/>
        </authorList>
    </citation>
    <scope>NUCLEOTIDE SEQUENCE [LARGE SCALE GENOMIC DNA]</scope>
    <source>
        <strain evidence="2 3">1017</strain>
    </source>
</reference>
<dbReference type="Proteomes" id="UP000186030">
    <property type="component" value="Unassembled WGS sequence"/>
</dbReference>
<evidence type="ECO:0000313" key="2">
    <source>
        <dbReference type="EMBL" id="OKO91051.1"/>
    </source>
</evidence>
<evidence type="ECO:0000256" key="1">
    <source>
        <dbReference type="SAM" id="Phobius"/>
    </source>
</evidence>
<sequence length="53" mass="5978">MKWIICDGCHKFFTTVCSPGGMDMWKRHEKTLVFVSFAVAAVVLLSLIGRLFS</sequence>
<dbReference type="AlphaFoldDB" id="A0A1Q5SSR1"/>
<keyword evidence="1" id="KW-1133">Transmembrane helix</keyword>
<protein>
    <submittedName>
        <fullName evidence="2">Uncharacterized protein</fullName>
    </submittedName>
</protein>
<proteinExistence type="predicted"/>
<gene>
    <name evidence="2" type="ORF">BRO54_2908</name>
</gene>
<organism evidence="2 3">
    <name type="scientific">Geobacillus proteiniphilus</name>
    <dbReference type="NCBI Taxonomy" id="860353"/>
    <lineage>
        <taxon>Bacteria</taxon>
        <taxon>Bacillati</taxon>
        <taxon>Bacillota</taxon>
        <taxon>Bacilli</taxon>
        <taxon>Bacillales</taxon>
        <taxon>Anoxybacillaceae</taxon>
        <taxon>Geobacillus</taxon>
    </lineage>
</organism>
<keyword evidence="1" id="KW-0812">Transmembrane</keyword>
<reference evidence="3" key="2">
    <citation type="submission" date="2017-01" db="EMBL/GenBank/DDBJ databases">
        <title>Genome sequencing and annotation of Geobacillus sp. 1017, a Hydrocarbon-Oxidizing Thermophilic Bacterium Isolated from a Heavy Oil Reservoir (China).</title>
        <authorList>
            <person name="Kadnikov V.V."/>
            <person name="Mardanov A.V."/>
            <person name="Poltaraus A.B."/>
            <person name="Sokolova D.S."/>
            <person name="Semenova E.M."/>
            <person name="Ravin N.V."/>
            <person name="Tourova T.P."/>
            <person name="Nazina T.N."/>
        </authorList>
    </citation>
    <scope>NUCLEOTIDE SEQUENCE [LARGE SCALE GENOMIC DNA]</scope>
    <source>
        <strain evidence="3">1017</strain>
    </source>
</reference>
<dbReference type="EMBL" id="MQMG01000042">
    <property type="protein sequence ID" value="OKO91051.1"/>
    <property type="molecule type" value="Genomic_DNA"/>
</dbReference>
<accession>A0A1Q5SSR1</accession>
<comment type="caution">
    <text evidence="2">The sequence shown here is derived from an EMBL/GenBank/DDBJ whole genome shotgun (WGS) entry which is preliminary data.</text>
</comment>
<evidence type="ECO:0000313" key="3">
    <source>
        <dbReference type="Proteomes" id="UP000186030"/>
    </source>
</evidence>
<keyword evidence="1" id="KW-0472">Membrane</keyword>
<name>A0A1Q5SSR1_9BACL</name>
<feature type="transmembrane region" description="Helical" evidence="1">
    <location>
        <begin position="32"/>
        <end position="52"/>
    </location>
</feature>